<dbReference type="AlphaFoldDB" id="A0A285MZI5"/>
<evidence type="ECO:0008006" key="3">
    <source>
        <dbReference type="Google" id="ProtNLM"/>
    </source>
</evidence>
<gene>
    <name evidence="1" type="ORF">SAMN06265377_3952</name>
</gene>
<keyword evidence="2" id="KW-1185">Reference proteome</keyword>
<dbReference type="OrthoDB" id="838430at2"/>
<proteinExistence type="predicted"/>
<dbReference type="EMBL" id="OBEH01000009">
    <property type="protein sequence ID" value="SNZ02093.1"/>
    <property type="molecule type" value="Genomic_DNA"/>
</dbReference>
<evidence type="ECO:0000313" key="2">
    <source>
        <dbReference type="Proteomes" id="UP000219048"/>
    </source>
</evidence>
<name>A0A285MZI5_9FLAO</name>
<organism evidence="1 2">
    <name type="scientific">Flagellimonas pacifica</name>
    <dbReference type="NCBI Taxonomy" id="1247520"/>
    <lineage>
        <taxon>Bacteria</taxon>
        <taxon>Pseudomonadati</taxon>
        <taxon>Bacteroidota</taxon>
        <taxon>Flavobacteriia</taxon>
        <taxon>Flavobacteriales</taxon>
        <taxon>Flavobacteriaceae</taxon>
        <taxon>Flagellimonas</taxon>
    </lineage>
</organism>
<sequence>MRLVIIFIFLSTIISCSFRDKVAPMKLNGQYSIIGYGTAQNFLEDYDSRYELISILKENHFQFDFSEIDSTVRIDKRLGNKLFGSSTFKYKLGHKTITLINHERSIEIPYWKVNETIMLKITRHGIMHFSITSYHNTKKHNKRS</sequence>
<evidence type="ECO:0000313" key="1">
    <source>
        <dbReference type="EMBL" id="SNZ02093.1"/>
    </source>
</evidence>
<dbReference type="RefSeq" id="WP_133067298.1">
    <property type="nucleotide sequence ID" value="NZ_OBEH01000009.1"/>
</dbReference>
<dbReference type="PROSITE" id="PS51257">
    <property type="entry name" value="PROKAR_LIPOPROTEIN"/>
    <property type="match status" value="1"/>
</dbReference>
<reference evidence="2" key="1">
    <citation type="submission" date="2017-09" db="EMBL/GenBank/DDBJ databases">
        <authorList>
            <person name="Varghese N."/>
            <person name="Submissions S."/>
        </authorList>
    </citation>
    <scope>NUCLEOTIDE SEQUENCE [LARGE SCALE GENOMIC DNA]</scope>
    <source>
        <strain evidence="2">DSM 25885</strain>
    </source>
</reference>
<dbReference type="Proteomes" id="UP000219048">
    <property type="component" value="Unassembled WGS sequence"/>
</dbReference>
<protein>
    <recommendedName>
        <fullName evidence="3">Lipocalin-like domain-containing protein</fullName>
    </recommendedName>
</protein>
<accession>A0A285MZI5</accession>